<feature type="compositionally biased region" description="Basic residues" evidence="6">
    <location>
        <begin position="313"/>
        <end position="322"/>
    </location>
</feature>
<name>A0A852VP09_9MICO</name>
<evidence type="ECO:0000313" key="8">
    <source>
        <dbReference type="EMBL" id="NYF97200.1"/>
    </source>
</evidence>
<dbReference type="Pfam" id="PF08335">
    <property type="entry name" value="GlnD_UR_UTase"/>
    <property type="match status" value="1"/>
</dbReference>
<keyword evidence="2 8" id="KW-0548">Nucleotidyltransferase</keyword>
<dbReference type="InterPro" id="IPR043519">
    <property type="entry name" value="NT_sf"/>
</dbReference>
<evidence type="ECO:0000259" key="7">
    <source>
        <dbReference type="Pfam" id="PF08335"/>
    </source>
</evidence>
<dbReference type="Proteomes" id="UP000554054">
    <property type="component" value="Unassembled WGS sequence"/>
</dbReference>
<dbReference type="EMBL" id="JACCAE010000001">
    <property type="protein sequence ID" value="NYF97200.1"/>
    <property type="molecule type" value="Genomic_DNA"/>
</dbReference>
<dbReference type="RefSeq" id="WP_185990161.1">
    <property type="nucleotide sequence ID" value="NZ_JACCAE010000001.1"/>
</dbReference>
<organism evidence="8 9">
    <name type="scientific">Janibacter cremeus</name>
    <dbReference type="NCBI Taxonomy" id="1285192"/>
    <lineage>
        <taxon>Bacteria</taxon>
        <taxon>Bacillati</taxon>
        <taxon>Actinomycetota</taxon>
        <taxon>Actinomycetes</taxon>
        <taxon>Micrococcales</taxon>
        <taxon>Intrasporangiaceae</taxon>
        <taxon>Janibacter</taxon>
    </lineage>
</organism>
<keyword evidence="4" id="KW-0460">Magnesium</keyword>
<gene>
    <name evidence="8" type="ORF">BJY20_000592</name>
</gene>
<dbReference type="AlphaFoldDB" id="A0A852VP09"/>
<evidence type="ECO:0000256" key="1">
    <source>
        <dbReference type="ARBA" id="ARBA00022679"/>
    </source>
</evidence>
<evidence type="ECO:0000256" key="4">
    <source>
        <dbReference type="ARBA" id="ARBA00022842"/>
    </source>
</evidence>
<evidence type="ECO:0000256" key="2">
    <source>
        <dbReference type="ARBA" id="ARBA00022695"/>
    </source>
</evidence>
<accession>A0A852VP09</accession>
<feature type="domain" description="PII-uridylyltransferase/Glutamine-synthetase adenylyltransferase" evidence="7">
    <location>
        <begin position="171"/>
        <end position="205"/>
    </location>
</feature>
<protein>
    <submittedName>
        <fullName evidence="8">[protein-PII] uridylyltransferase</fullName>
        <ecNumber evidence="8">2.7.7.59</ecNumber>
    </submittedName>
</protein>
<evidence type="ECO:0000256" key="3">
    <source>
        <dbReference type="ARBA" id="ARBA00022801"/>
    </source>
</evidence>
<dbReference type="InterPro" id="IPR013546">
    <property type="entry name" value="PII_UdlTrfase/GS_AdlTrfase"/>
</dbReference>
<evidence type="ECO:0000256" key="6">
    <source>
        <dbReference type="SAM" id="MobiDB-lite"/>
    </source>
</evidence>
<keyword evidence="3" id="KW-0378">Hydrolase</keyword>
<dbReference type="PANTHER" id="PTHR47320:SF1">
    <property type="entry name" value="BIFUNCTIONAL URIDYLYLTRANSFERASE_URIDYLYL-REMOVING ENZYME"/>
    <property type="match status" value="1"/>
</dbReference>
<dbReference type="PANTHER" id="PTHR47320">
    <property type="entry name" value="BIFUNCTIONAL URIDYLYLTRANSFERASE/URIDYLYL-REMOVING ENZYME"/>
    <property type="match status" value="1"/>
</dbReference>
<dbReference type="SUPFAM" id="SSF81301">
    <property type="entry name" value="Nucleotidyltransferase"/>
    <property type="match status" value="1"/>
</dbReference>
<evidence type="ECO:0000256" key="5">
    <source>
        <dbReference type="ARBA" id="ARBA00023268"/>
    </source>
</evidence>
<dbReference type="GO" id="GO:0008773">
    <property type="term" value="F:[protein-PII] uridylyltransferase activity"/>
    <property type="evidence" value="ECO:0007669"/>
    <property type="project" value="UniProtKB-EC"/>
</dbReference>
<proteinExistence type="predicted"/>
<dbReference type="InterPro" id="IPR010043">
    <property type="entry name" value="UTase/UR"/>
</dbReference>
<evidence type="ECO:0000313" key="9">
    <source>
        <dbReference type="Proteomes" id="UP000554054"/>
    </source>
</evidence>
<dbReference type="EC" id="2.7.7.59" evidence="8"/>
<keyword evidence="9" id="KW-1185">Reference proteome</keyword>
<comment type="caution">
    <text evidence="8">The sequence shown here is derived from an EMBL/GenBank/DDBJ whole genome shotgun (WGS) entry which is preliminary data.</text>
</comment>
<feature type="region of interest" description="Disordered" evidence="6">
    <location>
        <begin position="299"/>
        <end position="322"/>
    </location>
</feature>
<keyword evidence="5" id="KW-0511">Multifunctional enzyme</keyword>
<dbReference type="GO" id="GO:0016787">
    <property type="term" value="F:hydrolase activity"/>
    <property type="evidence" value="ECO:0007669"/>
    <property type="project" value="UniProtKB-KW"/>
</dbReference>
<keyword evidence="1 8" id="KW-0808">Transferase</keyword>
<sequence length="322" mass="34311">MRSVGAGIRAARLDLAGTREFATPGAGRARRAAIAAVTRDWLTDLYTDAVGEREGVGLAAVGSLARGWSGPLSDLDLVLLHDGRSLPADELERVAERLWYPVWDSGLSLDHAVRSVAQCRAVAGDDLSAATGLLELSLVAGDPVVVDTARDGVGRDWCAGARTRLPPFVEAVRERHRRYGELAQQVQPDLKEAFGGLRDVAVLGALTRARPADQPHGPVEPAREQLLDVRDALHVVTGRGRDRLVAEEHDAVTALLGLTDPDDMLTRTATAARTIASALGSTMRLAGQSQRVDTAGRLHNKVGLSSATAGRTGRTRPGCRRR</sequence>
<reference evidence="8 9" key="1">
    <citation type="submission" date="2020-07" db="EMBL/GenBank/DDBJ databases">
        <title>Sequencing the genomes of 1000 actinobacteria strains.</title>
        <authorList>
            <person name="Klenk H.-P."/>
        </authorList>
    </citation>
    <scope>NUCLEOTIDE SEQUENCE [LARGE SCALE GENOMIC DNA]</scope>
    <source>
        <strain evidence="8 9">DSM 26154</strain>
    </source>
</reference>